<protein>
    <submittedName>
        <fullName evidence="1">Uncharacterized protein</fullName>
    </submittedName>
</protein>
<gene>
    <name evidence="1" type="ORF">ADEAN_001050400</name>
</gene>
<dbReference type="EMBL" id="LR877173">
    <property type="protein sequence ID" value="CAD2222948.1"/>
    <property type="molecule type" value="Genomic_DNA"/>
</dbReference>
<sequence length="1157" mass="122594">MRLVPASSGLTGNVCAGTAGPYGSQTFTAESAGTGGNSASFLVSTGTSAESATYEGEYYLCYQKSADSGMAVVTDEAGTPATFSIYPTDVMTVTDCPSSGNVFAFETAVFNITPTDLSLYPNAQFSDYDQFVLVDPSLAATCEDVGSVELLLAAATAPYQVVQPTRENYVTGSSNWYATLPSIDASVNYLLCFKLEYDNSFRNVSPGLANYTVQREDPYSYTLSPPVILPTSTGVVITVEGVALSNSDRVYIVDSSQNCDETCDRPITPVIYSGATYRTQFVSTTQVQVLFDSAINEVVTLGVCYRRAGRYLTRLGDIYVGDPNPVSYVVNFAPRVGTRPRLTFTGTDLTATDKFMIVLPGQTCLERNAVATGTFVSVSADAVNTEFDILLTNVQAQNYVVCYHVSTRGGYAVVDPVLNVADGGPTALSTTNQPMVGRAFNLSVASTNTYAPQAGDEMFIACPTCACADGVTASVATVPYGTPSVTVTAENLATFHIRVGLNVRETFPVCYRVAGSGFAEVSSITPGSNSPYNVVVVPTPTYQGQRMTFNLTNYTAQDPASATDSAMIVLASRGCWEPEWYETSLIYSGPTVAASYTQQTSLVQWNGHVPSLGPNTPASSLFPMTYLLCYREASQAEYVAVPFPTVTPMTVQPANPATFTTTPATIESGMIGVSVVFPNAAEGDTAYAVQFTTLTNTVCTDESSTIMSPSASAYPEYSLNIAGNAVGSANTALCYVKAGATVAEVPQLLSIVAGNPSGYTTNVTDVTADARERQYIEFTVAGTGLATSDGIAFLETPCGEATLPIQSTSNLRRMGDKTVSADGSSVVFVAQFVATTSPITVYMCYSHSGVWREVGSPLVLRSPIPSEANMVAVSSLSSRPRAGQHLYIVLQDPPTDVYTMAAVISANDTLPGSWCHNYTASDVREPWLVIRSSALLDFTVWENPGVSRLCLLRNGLPWVDVATTVDGSSLLDVAPANPSSMEVYPSPPRVGQSVTLTFHLIVTASVGDVIKVVSSDNLDPCEVATTVNGFDATIPVTVVDANTTQVTLVDNTDALNWRSFNTTGTYHICYYSSEETAWGVVGGTFASGSFTVEPLAPQTWVSSTTTTMLGTPFSLTFSDTAGVLNATNNLVWAAPSTQNCGVDPYACPTCILFELST</sequence>
<evidence type="ECO:0000313" key="1">
    <source>
        <dbReference type="EMBL" id="CAD2222948.1"/>
    </source>
</evidence>
<keyword evidence="2" id="KW-1185">Reference proteome</keyword>
<dbReference type="OrthoDB" id="262785at2759"/>
<accession>A0A7G2CT23</accession>
<dbReference type="Proteomes" id="UP000515908">
    <property type="component" value="Chromosome 29"/>
</dbReference>
<organism evidence="1 2">
    <name type="scientific">Angomonas deanei</name>
    <dbReference type="NCBI Taxonomy" id="59799"/>
    <lineage>
        <taxon>Eukaryota</taxon>
        <taxon>Discoba</taxon>
        <taxon>Euglenozoa</taxon>
        <taxon>Kinetoplastea</taxon>
        <taxon>Metakinetoplastina</taxon>
        <taxon>Trypanosomatida</taxon>
        <taxon>Trypanosomatidae</taxon>
        <taxon>Strigomonadinae</taxon>
        <taxon>Angomonas</taxon>
    </lineage>
</organism>
<dbReference type="AlphaFoldDB" id="A0A7G2CT23"/>
<evidence type="ECO:0000313" key="2">
    <source>
        <dbReference type="Proteomes" id="UP000515908"/>
    </source>
</evidence>
<name>A0A7G2CT23_9TRYP</name>
<dbReference type="VEuPathDB" id="TriTrypDB:ADEAN_001050400"/>
<proteinExistence type="predicted"/>
<reference evidence="1 2" key="1">
    <citation type="submission" date="2020-08" db="EMBL/GenBank/DDBJ databases">
        <authorList>
            <person name="Newling K."/>
            <person name="Davey J."/>
            <person name="Forrester S."/>
        </authorList>
    </citation>
    <scope>NUCLEOTIDE SEQUENCE [LARGE SCALE GENOMIC DNA]</scope>
    <source>
        <strain evidence="2">Crithidia deanei Carvalho (ATCC PRA-265)</strain>
    </source>
</reference>